<dbReference type="RefSeq" id="WP_312742368.1">
    <property type="nucleotide sequence ID" value="NZ_CP116968.1"/>
</dbReference>
<evidence type="ECO:0000313" key="5">
    <source>
        <dbReference type="Proteomes" id="UP001302494"/>
    </source>
</evidence>
<dbReference type="InterPro" id="IPR046342">
    <property type="entry name" value="CBS_dom_sf"/>
</dbReference>
<dbReference type="SMART" id="SM00116">
    <property type="entry name" value="CBS"/>
    <property type="match status" value="2"/>
</dbReference>
<dbReference type="InterPro" id="IPR051257">
    <property type="entry name" value="Diverse_CBS-Domain"/>
</dbReference>
<evidence type="ECO:0000256" key="1">
    <source>
        <dbReference type="ARBA" id="ARBA00023122"/>
    </source>
</evidence>
<organism evidence="4 5">
    <name type="scientific">Candidatus Nitrospira neomarina</name>
    <dbReference type="NCBI Taxonomy" id="3020899"/>
    <lineage>
        <taxon>Bacteria</taxon>
        <taxon>Pseudomonadati</taxon>
        <taxon>Nitrospirota</taxon>
        <taxon>Nitrospiria</taxon>
        <taxon>Nitrospirales</taxon>
        <taxon>Nitrospiraceae</taxon>
        <taxon>Nitrospira</taxon>
    </lineage>
</organism>
<dbReference type="Proteomes" id="UP001302494">
    <property type="component" value="Chromosome"/>
</dbReference>
<dbReference type="PANTHER" id="PTHR43080:SF2">
    <property type="entry name" value="CBS DOMAIN-CONTAINING PROTEIN"/>
    <property type="match status" value="1"/>
</dbReference>
<feature type="domain" description="CBS" evidence="3">
    <location>
        <begin position="75"/>
        <end position="131"/>
    </location>
</feature>
<dbReference type="KEGG" id="nneo:PQG83_14370"/>
<dbReference type="Pfam" id="PF00571">
    <property type="entry name" value="CBS"/>
    <property type="match status" value="2"/>
</dbReference>
<evidence type="ECO:0000256" key="2">
    <source>
        <dbReference type="PROSITE-ProRule" id="PRU00703"/>
    </source>
</evidence>
<dbReference type="SUPFAM" id="SSF54631">
    <property type="entry name" value="CBS-domain pair"/>
    <property type="match status" value="1"/>
</dbReference>
<dbReference type="PANTHER" id="PTHR43080">
    <property type="entry name" value="CBS DOMAIN-CONTAINING PROTEIN CBSX3, MITOCHONDRIAL"/>
    <property type="match status" value="1"/>
</dbReference>
<evidence type="ECO:0000259" key="3">
    <source>
        <dbReference type="PROSITE" id="PS51371"/>
    </source>
</evidence>
<protein>
    <submittedName>
        <fullName evidence="4">CBS domain-containing protein</fullName>
    </submittedName>
</protein>
<dbReference type="EMBL" id="CP116968">
    <property type="protein sequence ID" value="WNM60937.1"/>
    <property type="molecule type" value="Genomic_DNA"/>
</dbReference>
<dbReference type="Gene3D" id="3.10.580.10">
    <property type="entry name" value="CBS-domain"/>
    <property type="match status" value="1"/>
</dbReference>
<dbReference type="CDD" id="cd04584">
    <property type="entry name" value="CBS_pair_AcuB_like"/>
    <property type="match status" value="1"/>
</dbReference>
<name>A0AA96GGP5_9BACT</name>
<sequence>MTSRVVTVEMDDPLEVVKDIFKKVPFHHLLVVDNDKLVGIISDRDMLKAVSPFVGTMSETTRDRATLNKRVHQIMSHHPVTVRSSCSLQEAAELMLARGVSCLPITTIGGEVLGVVTWKDVLRAILDSHGFTGNS</sequence>
<reference evidence="4 5" key="1">
    <citation type="submission" date="2023-01" db="EMBL/GenBank/DDBJ databases">
        <title>Cultivation and genomic characterization of new, ubiquitous marine nitrite-oxidizing bacteria from the Nitrospirales.</title>
        <authorList>
            <person name="Mueller A.J."/>
            <person name="Daebeler A."/>
            <person name="Herbold C.W."/>
            <person name="Kirkegaard R.H."/>
            <person name="Daims H."/>
        </authorList>
    </citation>
    <scope>NUCLEOTIDE SEQUENCE [LARGE SCALE GENOMIC DNA]</scope>
    <source>
        <strain evidence="4 5">DK</strain>
    </source>
</reference>
<gene>
    <name evidence="4" type="ORF">PQG83_14370</name>
</gene>
<feature type="domain" description="CBS" evidence="3">
    <location>
        <begin position="1"/>
        <end position="59"/>
    </location>
</feature>
<evidence type="ECO:0000313" key="4">
    <source>
        <dbReference type="EMBL" id="WNM60937.1"/>
    </source>
</evidence>
<accession>A0AA96GGP5</accession>
<keyword evidence="5" id="KW-1185">Reference proteome</keyword>
<dbReference type="InterPro" id="IPR000644">
    <property type="entry name" value="CBS_dom"/>
</dbReference>
<dbReference type="PROSITE" id="PS51371">
    <property type="entry name" value="CBS"/>
    <property type="match status" value="2"/>
</dbReference>
<keyword evidence="1 2" id="KW-0129">CBS domain</keyword>
<proteinExistence type="predicted"/>
<dbReference type="AlphaFoldDB" id="A0AA96GGP5"/>